<dbReference type="AlphaFoldDB" id="A0A4Q1KUW2"/>
<feature type="transmembrane region" description="Helical" evidence="8">
    <location>
        <begin position="119"/>
        <end position="140"/>
    </location>
</feature>
<feature type="transmembrane region" description="Helical" evidence="8">
    <location>
        <begin position="34"/>
        <end position="53"/>
    </location>
</feature>
<protein>
    <submittedName>
        <fullName evidence="10">Dicarboxylate/amino acid:cation symporter</fullName>
    </submittedName>
</protein>
<feature type="region of interest" description="Disordered" evidence="7">
    <location>
        <begin position="465"/>
        <end position="508"/>
    </location>
</feature>
<feature type="compositionally biased region" description="Acidic residues" evidence="7">
    <location>
        <begin position="465"/>
        <end position="476"/>
    </location>
</feature>
<feature type="region of interest" description="Disordered" evidence="7">
    <location>
        <begin position="1"/>
        <end position="24"/>
    </location>
</feature>
<dbReference type="Gene3D" id="1.10.3860.10">
    <property type="entry name" value="Sodium:dicarboxylate symporter"/>
    <property type="match status" value="1"/>
</dbReference>
<keyword evidence="6 8" id="KW-0472">Membrane</keyword>
<feature type="transmembrane region" description="Helical" evidence="8">
    <location>
        <begin position="398"/>
        <end position="421"/>
    </location>
</feature>
<keyword evidence="3" id="KW-1003">Cell membrane</keyword>
<keyword evidence="12" id="KW-1185">Reference proteome</keyword>
<feature type="transmembrane region" description="Helical" evidence="8">
    <location>
        <begin position="192"/>
        <end position="213"/>
    </location>
</feature>
<dbReference type="SUPFAM" id="SSF118215">
    <property type="entry name" value="Proton glutamate symport protein"/>
    <property type="match status" value="1"/>
</dbReference>
<keyword evidence="2" id="KW-0813">Transport</keyword>
<dbReference type="EMBL" id="SDJR01000006">
    <property type="protein sequence ID" value="RXR25452.1"/>
    <property type="molecule type" value="Genomic_DNA"/>
</dbReference>
<dbReference type="GO" id="GO:0015293">
    <property type="term" value="F:symporter activity"/>
    <property type="evidence" value="ECO:0007669"/>
    <property type="project" value="UniProtKB-KW"/>
</dbReference>
<reference evidence="11 12" key="1">
    <citation type="submission" date="2019-01" db="EMBL/GenBank/DDBJ databases">
        <title>Oerskovia turbata Genome sequencing and assembly.</title>
        <authorList>
            <person name="Dou T."/>
        </authorList>
    </citation>
    <scope>NUCLEOTIDE SEQUENCE [LARGE SCALE GENOMIC DNA]</scope>
    <source>
        <strain evidence="10 11">JCM12123</strain>
        <strain evidence="9 12">JCM3160</strain>
    </source>
</reference>
<dbReference type="PRINTS" id="PR00173">
    <property type="entry name" value="EDTRNSPORT"/>
</dbReference>
<evidence type="ECO:0000256" key="3">
    <source>
        <dbReference type="ARBA" id="ARBA00022475"/>
    </source>
</evidence>
<sequence length="508" mass="52538">MPSSSSSQAAATAAPEKSATGAPAPKRRVKLPSFTVQILVALVLGVVLGWVALSMGPASGAGTPDEVPNWLTTTLDTIGSSFVTLLKAIVPPLVFTAIVASIANLRNVTNAARLAGQTILWFAITALISVVIGIGLGLVLQPGANTTLSTADGSEPSGSGSWLDFLNGFIPSNFLGIGARTQLQGEGASTSISFNVLQIVVISLVVGIAALKSGKKADPFLAFNRSALSIIQTVLWWIIRLAPLGTLGLIGYAVAEYGWDLLSPLATFAAAIYIGLALVLFVVYPVVLRTNGLKVTSYFKGAWPAIQLAFVSRSSIGTLPVTQRVTERNLGVPREYASFAVPLAATTKMDGCASIYPAISAIFIAQLFGIDLSFTDYLLIAFVSVVGSAATAGLTGAIVMLTLTLSTLGLPLAGVGLLLAIDPILDMGRTAVNVAGQVLVPTVVAKREGILDVEQYDGVNVEDLFTDDDDSNDDTNETAAQSDVDASTANASDKPAASAADEELVGTR</sequence>
<dbReference type="OrthoDB" id="9766690at2"/>
<dbReference type="STRING" id="1713.GCA_000718325_00833"/>
<organism evidence="10 11">
    <name type="scientific">Oerskovia turbata</name>
    <dbReference type="NCBI Taxonomy" id="1713"/>
    <lineage>
        <taxon>Bacteria</taxon>
        <taxon>Bacillati</taxon>
        <taxon>Actinomycetota</taxon>
        <taxon>Actinomycetes</taxon>
        <taxon>Micrococcales</taxon>
        <taxon>Cellulomonadaceae</taxon>
        <taxon>Oerskovia</taxon>
    </lineage>
</organism>
<evidence type="ECO:0000256" key="6">
    <source>
        <dbReference type="ARBA" id="ARBA00023136"/>
    </source>
</evidence>
<evidence type="ECO:0000256" key="1">
    <source>
        <dbReference type="ARBA" id="ARBA00004651"/>
    </source>
</evidence>
<evidence type="ECO:0000313" key="11">
    <source>
        <dbReference type="Proteomes" id="UP000289805"/>
    </source>
</evidence>
<feature type="transmembrane region" description="Helical" evidence="8">
    <location>
        <begin position="234"/>
        <end position="255"/>
    </location>
</feature>
<gene>
    <name evidence="9" type="ORF">EQW73_11510</name>
    <name evidence="10" type="ORF">EQW78_09805</name>
</gene>
<evidence type="ECO:0000256" key="5">
    <source>
        <dbReference type="ARBA" id="ARBA00022989"/>
    </source>
</evidence>
<dbReference type="GO" id="GO:0006835">
    <property type="term" value="P:dicarboxylic acid transport"/>
    <property type="evidence" value="ECO:0007669"/>
    <property type="project" value="TreeGrafter"/>
</dbReference>
<evidence type="ECO:0000313" key="9">
    <source>
        <dbReference type="EMBL" id="RXR25452.1"/>
    </source>
</evidence>
<keyword evidence="5 8" id="KW-1133">Transmembrane helix</keyword>
<feature type="compositionally biased region" description="Low complexity" evidence="7">
    <location>
        <begin position="489"/>
        <end position="499"/>
    </location>
</feature>
<dbReference type="GO" id="GO:0005886">
    <property type="term" value="C:plasma membrane"/>
    <property type="evidence" value="ECO:0007669"/>
    <property type="project" value="UniProtKB-SubCell"/>
</dbReference>
<dbReference type="Pfam" id="PF00375">
    <property type="entry name" value="SDF"/>
    <property type="match status" value="1"/>
</dbReference>
<evidence type="ECO:0000256" key="7">
    <source>
        <dbReference type="SAM" id="MobiDB-lite"/>
    </source>
</evidence>
<evidence type="ECO:0000256" key="2">
    <source>
        <dbReference type="ARBA" id="ARBA00022448"/>
    </source>
</evidence>
<comment type="caution">
    <text evidence="10">The sequence shown here is derived from an EMBL/GenBank/DDBJ whole genome shotgun (WGS) entry which is preliminary data.</text>
</comment>
<dbReference type="RefSeq" id="WP_084689792.1">
    <property type="nucleotide sequence ID" value="NZ_JOFV01000003.1"/>
</dbReference>
<dbReference type="PANTHER" id="PTHR42865">
    <property type="entry name" value="PROTON/GLUTAMATE-ASPARTATE SYMPORTER"/>
    <property type="match status" value="1"/>
</dbReference>
<dbReference type="PANTHER" id="PTHR42865:SF7">
    <property type="entry name" value="PROTON_GLUTAMATE-ASPARTATE SYMPORTER"/>
    <property type="match status" value="1"/>
</dbReference>
<evidence type="ECO:0000313" key="12">
    <source>
        <dbReference type="Proteomes" id="UP000290517"/>
    </source>
</evidence>
<feature type="transmembrane region" description="Helical" evidence="8">
    <location>
        <begin position="261"/>
        <end position="284"/>
    </location>
</feature>
<dbReference type="Proteomes" id="UP000290517">
    <property type="component" value="Unassembled WGS sequence"/>
</dbReference>
<dbReference type="EMBL" id="SDJQ01000012">
    <property type="protein sequence ID" value="RXR33907.1"/>
    <property type="molecule type" value="Genomic_DNA"/>
</dbReference>
<dbReference type="InterPro" id="IPR001991">
    <property type="entry name" value="Na-dicarboxylate_symporter"/>
</dbReference>
<dbReference type="InterPro" id="IPR036458">
    <property type="entry name" value="Na:dicarbo_symporter_sf"/>
</dbReference>
<dbReference type="Proteomes" id="UP000289805">
    <property type="component" value="Unassembled WGS sequence"/>
</dbReference>
<proteinExistence type="predicted"/>
<accession>A0A4Q1KUW2</accession>
<evidence type="ECO:0000313" key="10">
    <source>
        <dbReference type="EMBL" id="RXR33907.1"/>
    </source>
</evidence>
<comment type="subcellular location">
    <subcellularLocation>
        <location evidence="1">Cell membrane</location>
        <topology evidence="1">Multi-pass membrane protein</topology>
    </subcellularLocation>
</comment>
<name>A0A4Q1KUW2_9CELL</name>
<evidence type="ECO:0000256" key="8">
    <source>
        <dbReference type="SAM" id="Phobius"/>
    </source>
</evidence>
<feature type="compositionally biased region" description="Low complexity" evidence="7">
    <location>
        <begin position="1"/>
        <end position="19"/>
    </location>
</feature>
<keyword evidence="4 8" id="KW-0812">Transmembrane</keyword>
<feature type="transmembrane region" description="Helical" evidence="8">
    <location>
        <begin position="89"/>
        <end position="107"/>
    </location>
</feature>
<evidence type="ECO:0000256" key="4">
    <source>
        <dbReference type="ARBA" id="ARBA00022692"/>
    </source>
</evidence>
<feature type="compositionally biased region" description="Polar residues" evidence="7">
    <location>
        <begin position="477"/>
        <end position="488"/>
    </location>
</feature>